<comment type="caution">
    <text evidence="1">The sequence shown here is derived from an EMBL/GenBank/DDBJ whole genome shotgun (WGS) entry which is preliminary data.</text>
</comment>
<dbReference type="EMBL" id="BOSM01000010">
    <property type="protein sequence ID" value="GIP60513.1"/>
    <property type="molecule type" value="Genomic_DNA"/>
</dbReference>
<proteinExistence type="predicted"/>
<sequence length="111" mass="12898">MIVYEVMNSKLSEVKLLDVDLIVQELEEVISEFQLEITLKTTLSTMKGSIHYHLKQGKTSGVLEVTYWPNKKRLFVEIHNNRLSDWNKNMILPFSEALAQRFSGVVQPKVY</sequence>
<evidence type="ECO:0000313" key="2">
    <source>
        <dbReference type="Proteomes" id="UP000681290"/>
    </source>
</evidence>
<name>A0ABQ4MX76_9BACL</name>
<gene>
    <name evidence="1" type="ORF">J15TS10_43270</name>
</gene>
<evidence type="ECO:0000313" key="1">
    <source>
        <dbReference type="EMBL" id="GIP60513.1"/>
    </source>
</evidence>
<keyword evidence="2" id="KW-1185">Reference proteome</keyword>
<protein>
    <submittedName>
        <fullName evidence="1">Uncharacterized protein</fullName>
    </submittedName>
</protein>
<accession>A0ABQ4MX76</accession>
<organism evidence="1 2">
    <name type="scientific">Paenibacillus woosongensis</name>
    <dbReference type="NCBI Taxonomy" id="307580"/>
    <lineage>
        <taxon>Bacteria</taxon>
        <taxon>Bacillati</taxon>
        <taxon>Bacillota</taxon>
        <taxon>Bacilli</taxon>
        <taxon>Bacillales</taxon>
        <taxon>Paenibacillaceae</taxon>
        <taxon>Paenibacillus</taxon>
    </lineage>
</organism>
<reference evidence="1 2" key="1">
    <citation type="submission" date="2021-03" db="EMBL/GenBank/DDBJ databases">
        <title>Antimicrobial resistance genes in bacteria isolated from Japanese honey, and their potential for conferring macrolide and lincosamide resistance in the American foulbrood pathogen Paenibacillus larvae.</title>
        <authorList>
            <person name="Okamoto M."/>
            <person name="Kumagai M."/>
            <person name="Kanamori H."/>
            <person name="Takamatsu D."/>
        </authorList>
    </citation>
    <scope>NUCLEOTIDE SEQUENCE [LARGE SCALE GENOMIC DNA]</scope>
    <source>
        <strain evidence="1 2">J15TS10</strain>
    </source>
</reference>
<dbReference type="Proteomes" id="UP000681290">
    <property type="component" value="Unassembled WGS sequence"/>
</dbReference>
<dbReference type="RefSeq" id="WP_213594144.1">
    <property type="nucleotide sequence ID" value="NZ_BOSM01000010.1"/>
</dbReference>